<dbReference type="PROSITE" id="PS51186">
    <property type="entry name" value="GNAT"/>
    <property type="match status" value="1"/>
</dbReference>
<dbReference type="Gene3D" id="3.40.630.30">
    <property type="match status" value="1"/>
</dbReference>
<dbReference type="InterPro" id="IPR000182">
    <property type="entry name" value="GNAT_dom"/>
</dbReference>
<dbReference type="EMBL" id="UAPR01000001">
    <property type="protein sequence ID" value="SPT54898.1"/>
    <property type="molecule type" value="Genomic_DNA"/>
</dbReference>
<evidence type="ECO:0000256" key="2">
    <source>
        <dbReference type="ARBA" id="ARBA00023315"/>
    </source>
</evidence>
<protein>
    <submittedName>
        <fullName evidence="4">Ribosomal-protein-alanine acetyltransferase</fullName>
    </submittedName>
</protein>
<gene>
    <name evidence="4" type="ORF">NCTC9935_00450</name>
</gene>
<dbReference type="InterPro" id="IPR050832">
    <property type="entry name" value="Bact_Acetyltransf"/>
</dbReference>
<accession>A0A2X0UCP4</accession>
<keyword evidence="5" id="KW-1185">Reference proteome</keyword>
<dbReference type="PANTHER" id="PTHR43877">
    <property type="entry name" value="AMINOALKYLPHOSPHONATE N-ACETYLTRANSFERASE-RELATED-RELATED"/>
    <property type="match status" value="1"/>
</dbReference>
<dbReference type="PANTHER" id="PTHR43877:SF2">
    <property type="entry name" value="AMINOALKYLPHOSPHONATE N-ACETYLTRANSFERASE-RELATED"/>
    <property type="match status" value="1"/>
</dbReference>
<sequence>MSTLTYSWFMEARTLHAPLDALSAANRPQGIEIATLTTFDIPALAVLTLEAYDDAVTPEALLETSEELRLTFEGAFGATTEDSFIGAWDGGTLIGAILVVRESPWDDAPDGPFVVDLIVAPDYRRRGIATALVSEVASRCSQWGFDTLTLRLDTRHGGAHELYSVLGFEEIA</sequence>
<evidence type="ECO:0000313" key="5">
    <source>
        <dbReference type="Proteomes" id="UP000250192"/>
    </source>
</evidence>
<dbReference type="CDD" id="cd04301">
    <property type="entry name" value="NAT_SF"/>
    <property type="match status" value="1"/>
</dbReference>
<proteinExistence type="predicted"/>
<keyword evidence="2" id="KW-0012">Acyltransferase</keyword>
<evidence type="ECO:0000256" key="1">
    <source>
        <dbReference type="ARBA" id="ARBA00022679"/>
    </source>
</evidence>
<feature type="domain" description="N-acetyltransferase" evidence="3">
    <location>
        <begin position="31"/>
        <end position="172"/>
    </location>
</feature>
<dbReference type="Proteomes" id="UP000250192">
    <property type="component" value="Unassembled WGS sequence"/>
</dbReference>
<dbReference type="SUPFAM" id="SSF55729">
    <property type="entry name" value="Acyl-CoA N-acyltransferases (Nat)"/>
    <property type="match status" value="1"/>
</dbReference>
<name>A0A2X0UCP4_9ACTO</name>
<organism evidence="4 5">
    <name type="scientific">Schaalia odontolytica</name>
    <dbReference type="NCBI Taxonomy" id="1660"/>
    <lineage>
        <taxon>Bacteria</taxon>
        <taxon>Bacillati</taxon>
        <taxon>Actinomycetota</taxon>
        <taxon>Actinomycetes</taxon>
        <taxon>Actinomycetales</taxon>
        <taxon>Actinomycetaceae</taxon>
        <taxon>Schaalia</taxon>
    </lineage>
</organism>
<reference evidence="4 5" key="1">
    <citation type="submission" date="2018-06" db="EMBL/GenBank/DDBJ databases">
        <authorList>
            <consortium name="Pathogen Informatics"/>
            <person name="Doyle S."/>
        </authorList>
    </citation>
    <scope>NUCLEOTIDE SEQUENCE [LARGE SCALE GENOMIC DNA]</scope>
    <source>
        <strain evidence="4 5">NCTC9935</strain>
    </source>
</reference>
<dbReference type="Pfam" id="PF00583">
    <property type="entry name" value="Acetyltransf_1"/>
    <property type="match status" value="1"/>
</dbReference>
<evidence type="ECO:0000313" key="4">
    <source>
        <dbReference type="EMBL" id="SPT54898.1"/>
    </source>
</evidence>
<evidence type="ECO:0000259" key="3">
    <source>
        <dbReference type="PROSITE" id="PS51186"/>
    </source>
</evidence>
<dbReference type="AlphaFoldDB" id="A0A2X0UCP4"/>
<dbReference type="GO" id="GO:0016747">
    <property type="term" value="F:acyltransferase activity, transferring groups other than amino-acyl groups"/>
    <property type="evidence" value="ECO:0007669"/>
    <property type="project" value="InterPro"/>
</dbReference>
<dbReference type="STRING" id="1660.APY09_06805"/>
<dbReference type="InterPro" id="IPR016181">
    <property type="entry name" value="Acyl_CoA_acyltransferase"/>
</dbReference>
<keyword evidence="1 4" id="KW-0808">Transferase</keyword>